<dbReference type="InterPro" id="IPR037387">
    <property type="entry name" value="PTCD3"/>
</dbReference>
<dbReference type="PANTHER" id="PTHR16276">
    <property type="entry name" value="PENTATRICOPEPTIDE REPEAT DOMAIN-CONTAINING PROTEIN 3"/>
    <property type="match status" value="1"/>
</dbReference>
<accession>A0A8C5M0Y1</accession>
<evidence type="ECO:0000256" key="7">
    <source>
        <dbReference type="ARBA" id="ARBA00022946"/>
    </source>
</evidence>
<keyword evidence="7" id="KW-0809">Transit peptide</keyword>
<evidence type="ECO:0000256" key="6">
    <source>
        <dbReference type="ARBA" id="ARBA00022884"/>
    </source>
</evidence>
<comment type="subcellular location">
    <subcellularLocation>
        <location evidence="1">Mitochondrion</location>
    </subcellularLocation>
</comment>
<dbReference type="GO" id="GO:0043024">
    <property type="term" value="F:ribosomal small subunit binding"/>
    <property type="evidence" value="ECO:0007669"/>
    <property type="project" value="InterPro"/>
</dbReference>
<dbReference type="NCBIfam" id="TIGR00756">
    <property type="entry name" value="PPR"/>
    <property type="match status" value="1"/>
</dbReference>
<keyword evidence="4" id="KW-0677">Repeat</keyword>
<evidence type="ECO:0000256" key="13">
    <source>
        <dbReference type="SAM" id="MobiDB-lite"/>
    </source>
</evidence>
<keyword evidence="15" id="KW-1185">Reference proteome</keyword>
<feature type="compositionally biased region" description="Basic residues" evidence="13">
    <location>
        <begin position="55"/>
        <end position="66"/>
    </location>
</feature>
<evidence type="ECO:0000256" key="2">
    <source>
        <dbReference type="ARBA" id="ARBA00008551"/>
    </source>
</evidence>
<dbReference type="AlphaFoldDB" id="A0A8C5M0Y1"/>
<dbReference type="InterPro" id="IPR011990">
    <property type="entry name" value="TPR-like_helical_dom_sf"/>
</dbReference>
<evidence type="ECO:0000256" key="11">
    <source>
        <dbReference type="ARBA" id="ARBA00035134"/>
    </source>
</evidence>
<dbReference type="PANTHER" id="PTHR16276:SF1">
    <property type="entry name" value="SMALL RIBOSOMAL SUBUNIT PROTEIN MS39"/>
    <property type="match status" value="1"/>
</dbReference>
<dbReference type="Proteomes" id="UP000694569">
    <property type="component" value="Unplaced"/>
</dbReference>
<dbReference type="GO" id="GO:0032543">
    <property type="term" value="P:mitochondrial translation"/>
    <property type="evidence" value="ECO:0007669"/>
    <property type="project" value="InterPro"/>
</dbReference>
<comment type="similarity">
    <text evidence="2">Belongs to the mitochondrion-specific ribosomal protein mS39 family.</text>
</comment>
<dbReference type="PROSITE" id="PS51375">
    <property type="entry name" value="PPR"/>
    <property type="match status" value="1"/>
</dbReference>
<evidence type="ECO:0000256" key="9">
    <source>
        <dbReference type="ARBA" id="ARBA00023128"/>
    </source>
</evidence>
<dbReference type="OrthoDB" id="185373at2759"/>
<evidence type="ECO:0000313" key="14">
    <source>
        <dbReference type="Ensembl" id="ENSLLEP00000007917.1"/>
    </source>
</evidence>
<evidence type="ECO:0000256" key="4">
    <source>
        <dbReference type="ARBA" id="ARBA00022737"/>
    </source>
</evidence>
<dbReference type="GeneTree" id="ENSGT00390000016876"/>
<keyword evidence="6" id="KW-0694">RNA-binding</keyword>
<evidence type="ECO:0000256" key="3">
    <source>
        <dbReference type="ARBA" id="ARBA00022730"/>
    </source>
</evidence>
<evidence type="ECO:0000256" key="8">
    <source>
        <dbReference type="ARBA" id="ARBA00022980"/>
    </source>
</evidence>
<proteinExistence type="inferred from homology"/>
<sequence length="734" mass="83122">MTGAVPRVQGRHRISPVGSLMQLRNIPHEDIGPLHHHRHHQLSRGQRSLPTRSSSHLRRQRDRQRHSLQTPTDTAASVGTSQLTSIVRFLSGSVKPQDATGNEDFMPPKKKTWDKTAVLQALAYTVNHDPTGPNYMFQDDPYLSPQSSTQRRLYSVSKESGRNAAKYIFNTFPNLFLNDIAEPHIPCLMPETLQPLMDSVSEEALNERIQLRRVKASVDMFDQLLQGGSTPSIETTNRLLDLLCFYGDLEPNQLEQRQSEESENGGDSRRRNGRTRNADKLPTWRQNNNAERIFNLMPERNSYTFCTMIRGMVKHGSPAKAFSMYTDLLNNRMNADVHTFNALILAAPETKERHIEKLDFILELLKHMVEQKVQPTILTFNCVLNSMRLCGSIAKGPALKVLNEMKALNVAPSLATFYHLLGVFYKPAVFDRGQVGILAEILDELEGKSFTAQDPDDVYFFSTAMRLCLELKDVDLAYRLYGLAETGDNWKLLGDHTLHSMYYGRFLTVLTLIENIDVVMKWYRELVPSRFFPNHRTMSSLLQALEMESRLDLVPQIWKDIKLLGYSNNVELVEEVLRLMARNEQPQAVQNLFSETVLDIKSLYTPRPRVRVILQWSAGALGDATTLLVRAGRTKEAWETFGLFKTENRVPRSTVINMLLDSAKTAGNSSLAIDLVQQAVAFSLPNVASLARRVTEEFSITEEQRITLEDIQTHGPSSSSSSESSDSDDDRDGK</sequence>
<evidence type="ECO:0000256" key="5">
    <source>
        <dbReference type="ARBA" id="ARBA00022845"/>
    </source>
</evidence>
<name>A0A8C5M0Y1_9ANUR</name>
<keyword evidence="9" id="KW-0496">Mitochondrion</keyword>
<keyword evidence="3" id="KW-0699">rRNA-binding</keyword>
<dbReference type="GO" id="GO:1990904">
    <property type="term" value="C:ribonucleoprotein complex"/>
    <property type="evidence" value="ECO:0007669"/>
    <property type="project" value="UniProtKB-KW"/>
</dbReference>
<evidence type="ECO:0000256" key="10">
    <source>
        <dbReference type="ARBA" id="ARBA00023274"/>
    </source>
</evidence>
<protein>
    <recommendedName>
        <fullName evidence="11">Small ribosomal subunit protein mS39</fullName>
    </recommendedName>
</protein>
<keyword evidence="5" id="KW-0810">Translation regulation</keyword>
<dbReference type="Pfam" id="PF22330">
    <property type="entry name" value="Rib_mS39_PPR"/>
    <property type="match status" value="1"/>
</dbReference>
<reference evidence="14" key="2">
    <citation type="submission" date="2025-09" db="UniProtKB">
        <authorList>
            <consortium name="Ensembl"/>
        </authorList>
    </citation>
    <scope>IDENTIFICATION</scope>
</reference>
<feature type="compositionally biased region" description="Acidic residues" evidence="13">
    <location>
        <begin position="725"/>
        <end position="734"/>
    </location>
</feature>
<feature type="compositionally biased region" description="Polar residues" evidence="13">
    <location>
        <begin position="43"/>
        <end position="54"/>
    </location>
</feature>
<dbReference type="Gene3D" id="1.25.40.10">
    <property type="entry name" value="Tetratricopeptide repeat domain"/>
    <property type="match status" value="3"/>
</dbReference>
<dbReference type="GO" id="GO:0005739">
    <property type="term" value="C:mitochondrion"/>
    <property type="evidence" value="ECO:0007669"/>
    <property type="project" value="UniProtKB-SubCell"/>
</dbReference>
<feature type="region of interest" description="Disordered" evidence="13">
    <location>
        <begin position="30"/>
        <end position="78"/>
    </location>
</feature>
<feature type="repeat" description="PPR" evidence="12">
    <location>
        <begin position="301"/>
        <end position="335"/>
    </location>
</feature>
<dbReference type="Ensembl" id="ENSLLET00000008236.1">
    <property type="protein sequence ID" value="ENSLLEP00000007917.1"/>
    <property type="gene ID" value="ENSLLEG00000005015.1"/>
</dbReference>
<keyword evidence="8" id="KW-0689">Ribosomal protein</keyword>
<dbReference type="GO" id="GO:0019843">
    <property type="term" value="F:rRNA binding"/>
    <property type="evidence" value="ECO:0007669"/>
    <property type="project" value="UniProtKB-KW"/>
</dbReference>
<evidence type="ECO:0000313" key="15">
    <source>
        <dbReference type="Proteomes" id="UP000694569"/>
    </source>
</evidence>
<dbReference type="GO" id="GO:0005840">
    <property type="term" value="C:ribosome"/>
    <property type="evidence" value="ECO:0007669"/>
    <property type="project" value="UniProtKB-KW"/>
</dbReference>
<dbReference type="Pfam" id="PF13812">
    <property type="entry name" value="PPR_3"/>
    <property type="match status" value="1"/>
</dbReference>
<organism evidence="14 15">
    <name type="scientific">Leptobrachium leishanense</name>
    <name type="common">Leishan spiny toad</name>
    <dbReference type="NCBI Taxonomy" id="445787"/>
    <lineage>
        <taxon>Eukaryota</taxon>
        <taxon>Metazoa</taxon>
        <taxon>Chordata</taxon>
        <taxon>Craniata</taxon>
        <taxon>Vertebrata</taxon>
        <taxon>Euteleostomi</taxon>
        <taxon>Amphibia</taxon>
        <taxon>Batrachia</taxon>
        <taxon>Anura</taxon>
        <taxon>Pelobatoidea</taxon>
        <taxon>Megophryidae</taxon>
        <taxon>Leptobrachium</taxon>
    </lineage>
</organism>
<evidence type="ECO:0000256" key="1">
    <source>
        <dbReference type="ARBA" id="ARBA00004173"/>
    </source>
</evidence>
<feature type="compositionally biased region" description="Polar residues" evidence="13">
    <location>
        <begin position="67"/>
        <end position="78"/>
    </location>
</feature>
<dbReference type="InterPro" id="IPR055063">
    <property type="entry name" value="Rib_mS39_PPR"/>
</dbReference>
<dbReference type="InterPro" id="IPR002885">
    <property type="entry name" value="PPR_rpt"/>
</dbReference>
<keyword evidence="10" id="KW-0687">Ribonucleoprotein</keyword>
<gene>
    <name evidence="14" type="primary">PTCD3</name>
</gene>
<dbReference type="GO" id="GO:0006417">
    <property type="term" value="P:regulation of translation"/>
    <property type="evidence" value="ECO:0007669"/>
    <property type="project" value="UniProtKB-KW"/>
</dbReference>
<feature type="region of interest" description="Disordered" evidence="13">
    <location>
        <begin position="705"/>
        <end position="734"/>
    </location>
</feature>
<feature type="region of interest" description="Disordered" evidence="13">
    <location>
        <begin position="253"/>
        <end position="284"/>
    </location>
</feature>
<reference evidence="14" key="1">
    <citation type="submission" date="2025-08" db="UniProtKB">
        <authorList>
            <consortium name="Ensembl"/>
        </authorList>
    </citation>
    <scope>IDENTIFICATION</scope>
</reference>
<evidence type="ECO:0000256" key="12">
    <source>
        <dbReference type="PROSITE-ProRule" id="PRU00708"/>
    </source>
</evidence>